<sequence length="1776" mass="192341">MALALGFITVASSAQDGRKSKEEKLHLKKDVKENTTRRSSGSKFRSGATVSLFEPQDFLGDPLIGDGVRHFGDFDGDGDQDLLVASYYGPLRILPNDGTGHFGAPINIAQTMDPSKLLVADLDGDGDLDILIGDSYGIADGSSTNTRIYLLANNGDNTFTESSQLFQGVQLDDDIELQDIDGDGDMDLLAGTYLTGNGNAVSILSNDGTGLFTITEDLLGSSRFVTGDFNNDGDVDIAVENYYLKIFNNEGGVFANETYTISESVPFNFNEARSGDFNGDENLDIVFDDFNGVSMISLGATEHILSNTNLDGIYQRYYLSEVIDIDGDGDLDLLIESDYENRNDYTYHQSHLLLTNTSGSFTQSSLGNIQPNIGEAEALLGLDVDGDLDMDLVVSNYFDIVVFANDGNQNFILLDEDLVEVVYGFESEMVDIDNDDDLDIIISGTTMIIENDGSGNLSIKQNIARESNFISYAMATGDFDGDGDIDVVFSNSYADELVLWTNDGTGSFTQASTLETAPYPDLEQAIAIDIDIDGDMDLVTSTWYNNGYLLITFNNDGAGNFTIDQTLNVSYEIDDVLLAADLDSDGDMDIISGGYSGVIIFVNEAGTIASPTVYLADAGGFDNLGLADLDGDGDTDIIALNDYISSGQYHYILSNNGDATFESSILDIASSNYAGVLIQDFDLDGDLDLYLGGGEDYEDEIWAGDGSGGFTLLGTVGTRSYHPVAGDIDNDGDMDIFSLEYYVGNRLILNTTNTPTTSNTITTSDSLALVAIFDQLDGDNWIQKVGWKVEKASEWFGVTLNLDNKRVIELALSSNELTGEIPEELALLTELTSLSLEGNNLTGTASPLDQLVNAEHIDVSGNQLSGFPDLSGITPLTTLKLENNHLTFGSIVPNAPISSFTYSPQANLGMATTDTIPGGSSYTLDWGDLGVGTQYQWSMSTYTFDTPINETPIPIEGATSQSYNIAGMSIGDQGFYELKATHPDAPLLTLTSERVTLYGEADITGMVSGKAQVDLFRVLEGPYFLAATTTTNETGGYAFTGLILGEFMVLAHPDLSQSPGSTHTYYGNTHNWSAADTIFLNQTSSNLDITLLDAPAPPQISEGVSVAGNVAVSGIDVDLENLAINLSKSINSVSEPYIYISTDAAGHFDFGLLDVGSYQLDVQYPGIPMDESSSVGFEIAETDIGGIWELFATMSATGISVNIEKSGATNTIVESDSLVLVDFYNNLDGDNWNNKTNWLTGNADTWHGVKIDETKRVSELSLPTNGLAGSLIESLGNLAGLKTLDLSVNELQGSVPATLSGLTSLENVNVSSNDLRSFPDLSGTSLTSLNLSGNRLTFADIVPNTFVANFTYTPQKRFGETVYDTIPAGETRVVSIQDLGEGTVYQWNFGPLIPGQPYNNNVSPITGATNSVYEIENINASKQGTYRLTATHPQAPSLTISSRNVNIMAKTDLFGTVYADDNNTLLTDGDVIIYRLKDGPFIPEDTAQVDASGKFSFTDLVLGDFIILTQPNRAIFPSTIQTYYKQAESYEDATVLEVRERMEGVDIQMVFYVEPPVEIGASLSGELQSDLNETEIGDEEARVNARRKVKKAGCSMRRFVRAGRTDQDGEYILYAYVESDDEGRFNFSGIEPGTYRLNIEYPGVPMDPSAEIEFIIRDDGSSQKFEVFALITEDGIFVESTEVLGAPLPYLRNVKIYPNPSDHQLTAEYLVNRSVNQLRLALISISGATLLSQELEDELGAHKLSLDLSHLEVGTYFLILHDSSGEFRYQFKISKR</sequence>
<dbReference type="Gene3D" id="2.130.10.130">
    <property type="entry name" value="Integrin alpha, N-terminal"/>
    <property type="match status" value="3"/>
</dbReference>
<dbReference type="Gene3D" id="3.80.10.10">
    <property type="entry name" value="Ribonuclease Inhibitor"/>
    <property type="match status" value="2"/>
</dbReference>
<dbReference type="PANTHER" id="PTHR44103:SF1">
    <property type="entry name" value="PROPROTEIN CONVERTASE P"/>
    <property type="match status" value="1"/>
</dbReference>
<dbReference type="SUPFAM" id="SSF52058">
    <property type="entry name" value="L domain-like"/>
    <property type="match status" value="1"/>
</dbReference>
<feature type="domain" description="Secretion system C-terminal sorting" evidence="2">
    <location>
        <begin position="1696"/>
        <end position="1766"/>
    </location>
</feature>
<gene>
    <name evidence="3" type="ORF">ACHKAR_12685</name>
</gene>
<dbReference type="Pfam" id="PF18962">
    <property type="entry name" value="Por_Secre_tail"/>
    <property type="match status" value="1"/>
</dbReference>
<comment type="caution">
    <text evidence="3">The sequence shown here is derived from an EMBL/GenBank/DDBJ whole genome shotgun (WGS) entry which is preliminary data.</text>
</comment>
<proteinExistence type="predicted"/>
<organism evidence="3 4">
    <name type="scientific">Marinoscillum luteum</name>
    <dbReference type="NCBI Taxonomy" id="861051"/>
    <lineage>
        <taxon>Bacteria</taxon>
        <taxon>Pseudomonadati</taxon>
        <taxon>Bacteroidota</taxon>
        <taxon>Cytophagia</taxon>
        <taxon>Cytophagales</taxon>
        <taxon>Reichenbachiellaceae</taxon>
        <taxon>Marinoscillum</taxon>
    </lineage>
</organism>
<dbReference type="InterPro" id="IPR028994">
    <property type="entry name" value="Integrin_alpha_N"/>
</dbReference>
<evidence type="ECO:0000259" key="2">
    <source>
        <dbReference type="Pfam" id="PF18962"/>
    </source>
</evidence>
<dbReference type="RefSeq" id="WP_395417671.1">
    <property type="nucleotide sequence ID" value="NZ_JBIPKE010000017.1"/>
</dbReference>
<evidence type="ECO:0000256" key="1">
    <source>
        <dbReference type="ARBA" id="ARBA00022729"/>
    </source>
</evidence>
<dbReference type="EMBL" id="JBIPKE010000017">
    <property type="protein sequence ID" value="MFH6984302.1"/>
    <property type="molecule type" value="Genomic_DNA"/>
</dbReference>
<dbReference type="InterPro" id="IPR013517">
    <property type="entry name" value="FG-GAP"/>
</dbReference>
<dbReference type="SUPFAM" id="SSF117074">
    <property type="entry name" value="Hypothetical protein PA1324"/>
    <property type="match status" value="1"/>
</dbReference>
<keyword evidence="4" id="KW-1185">Reference proteome</keyword>
<protein>
    <submittedName>
        <fullName evidence="3">FG-GAP-like repeat-containing protein</fullName>
    </submittedName>
</protein>
<dbReference type="SUPFAM" id="SSF69318">
    <property type="entry name" value="Integrin alpha N-terminal domain"/>
    <property type="match status" value="2"/>
</dbReference>
<dbReference type="Proteomes" id="UP001610063">
    <property type="component" value="Unassembled WGS sequence"/>
</dbReference>
<dbReference type="Pfam" id="PF13517">
    <property type="entry name" value="FG-GAP_3"/>
    <property type="match status" value="5"/>
</dbReference>
<evidence type="ECO:0000313" key="4">
    <source>
        <dbReference type="Proteomes" id="UP001610063"/>
    </source>
</evidence>
<reference evidence="3 4" key="1">
    <citation type="journal article" date="2013" name="Int. J. Syst. Evol. Microbiol.">
        <title>Marinoscillum luteum sp. nov., isolated from marine sediment.</title>
        <authorList>
            <person name="Cha I.T."/>
            <person name="Park S.J."/>
            <person name="Kim S.J."/>
            <person name="Kim J.G."/>
            <person name="Jung M.Y."/>
            <person name="Shin K.S."/>
            <person name="Kwon K.K."/>
            <person name="Yang S.H."/>
            <person name="Seo Y.S."/>
            <person name="Rhee S.K."/>
        </authorList>
    </citation>
    <scope>NUCLEOTIDE SEQUENCE [LARGE SCALE GENOMIC DNA]</scope>
    <source>
        <strain evidence="3 4">KCTC 23939</strain>
    </source>
</reference>
<dbReference type="InterPro" id="IPR026444">
    <property type="entry name" value="Secre_tail"/>
</dbReference>
<keyword evidence="1" id="KW-0732">Signal</keyword>
<evidence type="ECO:0000313" key="3">
    <source>
        <dbReference type="EMBL" id="MFH6984302.1"/>
    </source>
</evidence>
<accession>A0ABW7N9J3</accession>
<name>A0ABW7N9J3_9BACT</name>
<dbReference type="PANTHER" id="PTHR44103">
    <property type="entry name" value="PROPROTEIN CONVERTASE P"/>
    <property type="match status" value="1"/>
</dbReference>
<dbReference type="InterPro" id="IPR032675">
    <property type="entry name" value="LRR_dom_sf"/>
</dbReference>